<evidence type="ECO:0000313" key="2">
    <source>
        <dbReference type="Proteomes" id="UP001627154"/>
    </source>
</evidence>
<dbReference type="AlphaFoldDB" id="A0ABD2W1P8"/>
<reference evidence="1 2" key="1">
    <citation type="journal article" date="2024" name="bioRxiv">
        <title>A reference genome for Trichogramma kaykai: A tiny desert-dwelling parasitoid wasp with competing sex-ratio distorters.</title>
        <authorList>
            <person name="Culotta J."/>
            <person name="Lindsey A.R."/>
        </authorList>
    </citation>
    <scope>NUCLEOTIDE SEQUENCE [LARGE SCALE GENOMIC DNA]</scope>
    <source>
        <strain evidence="1 2">KSX58</strain>
    </source>
</reference>
<evidence type="ECO:0000313" key="1">
    <source>
        <dbReference type="EMBL" id="KAL3386893.1"/>
    </source>
</evidence>
<name>A0ABD2W1P8_9HYME</name>
<evidence type="ECO:0008006" key="3">
    <source>
        <dbReference type="Google" id="ProtNLM"/>
    </source>
</evidence>
<keyword evidence="2" id="KW-1185">Reference proteome</keyword>
<protein>
    <recommendedName>
        <fullName evidence="3">Peptidase aspartic putative domain-containing protein</fullName>
    </recommendedName>
</protein>
<gene>
    <name evidence="1" type="ORF">TKK_017667</name>
</gene>
<sequence>MGDNRQRRKTVRALLEPCSEATLITTSIARPLGASLKRVNVSISGAAGSPMEAARVRTRLYLHDIMRAMQLLVEAYGLQRIGIVTPSHTLPTNAVPQFADIKLADPEPYNVRPIEVILWADIYNQLVLPGIIQRDGNVAPCTIFGWILTGSISYQGPALTLAAVHCTTTTLELPNTVY</sequence>
<accession>A0ABD2W1P8</accession>
<dbReference type="Proteomes" id="UP001627154">
    <property type="component" value="Unassembled WGS sequence"/>
</dbReference>
<dbReference type="EMBL" id="JBJJXI010000142">
    <property type="protein sequence ID" value="KAL3386893.1"/>
    <property type="molecule type" value="Genomic_DNA"/>
</dbReference>
<proteinExistence type="predicted"/>
<comment type="caution">
    <text evidence="1">The sequence shown here is derived from an EMBL/GenBank/DDBJ whole genome shotgun (WGS) entry which is preliminary data.</text>
</comment>
<organism evidence="1 2">
    <name type="scientific">Trichogramma kaykai</name>
    <dbReference type="NCBI Taxonomy" id="54128"/>
    <lineage>
        <taxon>Eukaryota</taxon>
        <taxon>Metazoa</taxon>
        <taxon>Ecdysozoa</taxon>
        <taxon>Arthropoda</taxon>
        <taxon>Hexapoda</taxon>
        <taxon>Insecta</taxon>
        <taxon>Pterygota</taxon>
        <taxon>Neoptera</taxon>
        <taxon>Endopterygota</taxon>
        <taxon>Hymenoptera</taxon>
        <taxon>Apocrita</taxon>
        <taxon>Proctotrupomorpha</taxon>
        <taxon>Chalcidoidea</taxon>
        <taxon>Trichogrammatidae</taxon>
        <taxon>Trichogramma</taxon>
    </lineage>
</organism>